<dbReference type="Gene3D" id="1.10.4010.10">
    <property type="entry name" value="Type II deoxyuridine triphosphatase"/>
    <property type="match status" value="1"/>
</dbReference>
<dbReference type="EC" id="3.6.1.23" evidence="1"/>
<dbReference type="CDD" id="cd11527">
    <property type="entry name" value="NTP-PPase_dUTPase"/>
    <property type="match status" value="1"/>
</dbReference>
<gene>
    <name evidence="1" type="ORF">Q9312_10795</name>
</gene>
<dbReference type="SUPFAM" id="SSF101386">
    <property type="entry name" value="all-alpha NTP pyrophosphatases"/>
    <property type="match status" value="1"/>
</dbReference>
<dbReference type="EMBL" id="CP133548">
    <property type="protein sequence ID" value="WMS85702.1"/>
    <property type="molecule type" value="Genomic_DNA"/>
</dbReference>
<evidence type="ECO:0000313" key="1">
    <source>
        <dbReference type="EMBL" id="WMS85702.1"/>
    </source>
</evidence>
<dbReference type="InterPro" id="IPR014871">
    <property type="entry name" value="dUTPase/dCTP_pyrophosphatase"/>
</dbReference>
<proteinExistence type="predicted"/>
<organism evidence="1 2">
    <name type="scientific">Pleionea litopenaei</name>
    <dbReference type="NCBI Taxonomy" id="3070815"/>
    <lineage>
        <taxon>Bacteria</taxon>
        <taxon>Pseudomonadati</taxon>
        <taxon>Pseudomonadota</taxon>
        <taxon>Gammaproteobacteria</taxon>
        <taxon>Oceanospirillales</taxon>
        <taxon>Pleioneaceae</taxon>
        <taxon>Pleionea</taxon>
    </lineage>
</organism>
<dbReference type="Pfam" id="PF08761">
    <property type="entry name" value="dUTPase_2"/>
    <property type="match status" value="1"/>
</dbReference>
<dbReference type="AlphaFoldDB" id="A0AA51X584"/>
<accession>A0AA51X584</accession>
<keyword evidence="1" id="KW-0378">Hydrolase</keyword>
<dbReference type="GO" id="GO:0004170">
    <property type="term" value="F:dUTP diphosphatase activity"/>
    <property type="evidence" value="ECO:0007669"/>
    <property type="project" value="UniProtKB-EC"/>
</dbReference>
<protein>
    <submittedName>
        <fullName evidence="1">dUTP diphosphatase</fullName>
        <ecNumber evidence="1">3.6.1.23</ecNumber>
    </submittedName>
</protein>
<evidence type="ECO:0000313" key="2">
    <source>
        <dbReference type="Proteomes" id="UP001239782"/>
    </source>
</evidence>
<dbReference type="KEGG" id="plei:Q9312_10795"/>
<keyword evidence="2" id="KW-1185">Reference proteome</keyword>
<sequence>MTQNDITVPLATMVEMQDAMNRKVHPQWFEQNFAWFRAIWLECGEMLDHYGWKWWKHQTPDLEQVKMELVDIFHFGLSCRINGVDSPTEIAKQLAAEMAEPKAADSFPETLEILAATALTTRGFDAHAFAGCMLKIDMDFAELYRSYVGKNTLNFFRQDYGYKEGHYQKVWDGREDNEHLVEVLASLDIADPDYQKKVYQGLVERYPSE</sequence>
<dbReference type="Proteomes" id="UP001239782">
    <property type="component" value="Chromosome"/>
</dbReference>
<dbReference type="RefSeq" id="WP_309200855.1">
    <property type="nucleotide sequence ID" value="NZ_CP133548.1"/>
</dbReference>
<name>A0AA51X584_9GAMM</name>
<reference evidence="1 2" key="1">
    <citation type="submission" date="2023-08" db="EMBL/GenBank/DDBJ databases">
        <title>Pleionea litopenaei sp. nov., isolated from stomach of juvenile Litopenaeus vannamei.</title>
        <authorList>
            <person name="Rho A.M."/>
            <person name="Hwang C.Y."/>
        </authorList>
    </citation>
    <scope>NUCLEOTIDE SEQUENCE [LARGE SCALE GENOMIC DNA]</scope>
    <source>
        <strain evidence="1 2">HL-JVS1</strain>
    </source>
</reference>